<dbReference type="AlphaFoldDB" id="A0A2A7SBX7"/>
<proteinExistence type="predicted"/>
<evidence type="ECO:0000313" key="2">
    <source>
        <dbReference type="Proteomes" id="UP000220629"/>
    </source>
</evidence>
<dbReference type="RefSeq" id="WP_098151485.1">
    <property type="nucleotide sequence ID" value="NZ_CADEVR010000006.1"/>
</dbReference>
<protein>
    <submittedName>
        <fullName evidence="1">Uncharacterized protein</fullName>
    </submittedName>
</protein>
<dbReference type="EMBL" id="PDDY01000001">
    <property type="protein sequence ID" value="PEH41214.1"/>
    <property type="molecule type" value="Genomic_DNA"/>
</dbReference>
<sequence length="103" mass="11512">MSIRVEPGPRRDIAETIGRYFEAREMPFDIEPTTSGGLHVGFDLDGQPASVTISFDAHAYEQFEHWDIQHQRAALTRIGQGVAQAFARRGPNAIAADFHVSRF</sequence>
<dbReference type="Proteomes" id="UP000220629">
    <property type="component" value="Unassembled WGS sequence"/>
</dbReference>
<evidence type="ECO:0000313" key="1">
    <source>
        <dbReference type="EMBL" id="PEH41214.1"/>
    </source>
</evidence>
<name>A0A2A7SBX7_BURGA</name>
<reference evidence="2" key="1">
    <citation type="submission" date="2017-09" db="EMBL/GenBank/DDBJ databases">
        <title>FDA dAtabase for Regulatory Grade micrObial Sequences (FDA-ARGOS): Supporting development and validation of Infectious Disease Dx tests.</title>
        <authorList>
            <person name="Minogue T."/>
            <person name="Wolcott M."/>
            <person name="Wasieloski L."/>
            <person name="Aguilar W."/>
            <person name="Moore D."/>
            <person name="Tallon L."/>
            <person name="Sadzewicz L."/>
            <person name="Ott S."/>
            <person name="Zhao X."/>
            <person name="Nagaraj S."/>
            <person name="Vavikolanu K."/>
            <person name="Aluvathingal J."/>
            <person name="Nadendla S."/>
            <person name="Sichtig H."/>
        </authorList>
    </citation>
    <scope>NUCLEOTIDE SEQUENCE [LARGE SCALE GENOMIC DNA]</scope>
    <source>
        <strain evidence="2">FDAARGOS_390</strain>
    </source>
</reference>
<gene>
    <name evidence="1" type="ORF">CRM94_03025</name>
</gene>
<comment type="caution">
    <text evidence="1">The sequence shown here is derived from an EMBL/GenBank/DDBJ whole genome shotgun (WGS) entry which is preliminary data.</text>
</comment>
<organism evidence="1 2">
    <name type="scientific">Burkholderia gladioli</name>
    <name type="common">Pseudomonas marginata</name>
    <name type="synonym">Phytomonas marginata</name>
    <dbReference type="NCBI Taxonomy" id="28095"/>
    <lineage>
        <taxon>Bacteria</taxon>
        <taxon>Pseudomonadati</taxon>
        <taxon>Pseudomonadota</taxon>
        <taxon>Betaproteobacteria</taxon>
        <taxon>Burkholderiales</taxon>
        <taxon>Burkholderiaceae</taxon>
        <taxon>Burkholderia</taxon>
    </lineage>
</organism>
<accession>A0A2A7SBX7</accession>